<name>A0A919YUS0_9BACL</name>
<proteinExistence type="predicted"/>
<protein>
    <recommendedName>
        <fullName evidence="1">Plastocyanin-like domain-containing protein</fullName>
    </recommendedName>
</protein>
<dbReference type="GO" id="GO:0016491">
    <property type="term" value="F:oxidoreductase activity"/>
    <property type="evidence" value="ECO:0007669"/>
    <property type="project" value="InterPro"/>
</dbReference>
<dbReference type="Proteomes" id="UP000683139">
    <property type="component" value="Unassembled WGS sequence"/>
</dbReference>
<evidence type="ECO:0000259" key="1">
    <source>
        <dbReference type="Pfam" id="PF07731"/>
    </source>
</evidence>
<dbReference type="SUPFAM" id="SSF49503">
    <property type="entry name" value="Cupredoxins"/>
    <property type="match status" value="1"/>
</dbReference>
<dbReference type="InterPro" id="IPR011706">
    <property type="entry name" value="Cu-oxidase_C"/>
</dbReference>
<dbReference type="CDD" id="cd04208">
    <property type="entry name" value="CuRO_2_CuNIR"/>
    <property type="match status" value="1"/>
</dbReference>
<gene>
    <name evidence="2" type="ORF">J40TS1_45130</name>
</gene>
<dbReference type="GO" id="GO:0005507">
    <property type="term" value="F:copper ion binding"/>
    <property type="evidence" value="ECO:0007669"/>
    <property type="project" value="InterPro"/>
</dbReference>
<dbReference type="Gene3D" id="2.60.40.420">
    <property type="entry name" value="Cupredoxins - blue copper proteins"/>
    <property type="match status" value="1"/>
</dbReference>
<dbReference type="Pfam" id="PF07731">
    <property type="entry name" value="Cu-oxidase_2"/>
    <property type="match status" value="1"/>
</dbReference>
<sequence length="129" mass="14162">MQNERRTLKCISKHVYLNGNPEYVVFNGNDYSLKDNPLPAKVGEQIRLYVSNAGPNETSSFHVIGTVFDHVYVDGNPDNMLQGLQTVLLPASGGAVVEFTITEAGDYPFVTHQFNYAAKGAVGLIRVTE</sequence>
<dbReference type="InterPro" id="IPR008972">
    <property type="entry name" value="Cupredoxin"/>
</dbReference>
<dbReference type="EMBL" id="BOSE01000011">
    <property type="protein sequence ID" value="GIP18871.1"/>
    <property type="molecule type" value="Genomic_DNA"/>
</dbReference>
<evidence type="ECO:0000313" key="3">
    <source>
        <dbReference type="Proteomes" id="UP000683139"/>
    </source>
</evidence>
<dbReference type="AlphaFoldDB" id="A0A919YUS0"/>
<keyword evidence="3" id="KW-1185">Reference proteome</keyword>
<feature type="domain" description="Plastocyanin-like" evidence="1">
    <location>
        <begin position="17"/>
        <end position="127"/>
    </location>
</feature>
<evidence type="ECO:0000313" key="2">
    <source>
        <dbReference type="EMBL" id="GIP18871.1"/>
    </source>
</evidence>
<comment type="caution">
    <text evidence="2">The sequence shown here is derived from an EMBL/GenBank/DDBJ whole genome shotgun (WGS) entry which is preliminary data.</text>
</comment>
<reference evidence="2" key="1">
    <citation type="submission" date="2021-03" db="EMBL/GenBank/DDBJ databases">
        <title>Antimicrobial resistance genes in bacteria isolated from Japanese honey, and their potential for conferring macrolide and lincosamide resistance in the American foulbrood pathogen Paenibacillus larvae.</title>
        <authorList>
            <person name="Okamoto M."/>
            <person name="Kumagai M."/>
            <person name="Kanamori H."/>
            <person name="Takamatsu D."/>
        </authorList>
    </citation>
    <scope>NUCLEOTIDE SEQUENCE</scope>
    <source>
        <strain evidence="2">J40TS1</strain>
    </source>
</reference>
<accession>A0A919YUS0</accession>
<organism evidence="2 3">
    <name type="scientific">Paenibacillus montaniterrae</name>
    <dbReference type="NCBI Taxonomy" id="429341"/>
    <lineage>
        <taxon>Bacteria</taxon>
        <taxon>Bacillati</taxon>
        <taxon>Bacillota</taxon>
        <taxon>Bacilli</taxon>
        <taxon>Bacillales</taxon>
        <taxon>Paenibacillaceae</taxon>
        <taxon>Paenibacillus</taxon>
    </lineage>
</organism>